<protein>
    <recommendedName>
        <fullName evidence="1">Reverse transcriptase zinc-binding domain-containing protein</fullName>
    </recommendedName>
</protein>
<dbReference type="AlphaFoldDB" id="A0AAV3Q0P2"/>
<accession>A0AAV3Q0P2</accession>
<proteinExistence type="predicted"/>
<gene>
    <name evidence="2" type="ORF">LIER_38230</name>
</gene>
<reference evidence="2 3" key="1">
    <citation type="submission" date="2024-01" db="EMBL/GenBank/DDBJ databases">
        <title>The complete chloroplast genome sequence of Lithospermum erythrorhizon: insights into the phylogenetic relationship among Boraginaceae species and the maternal lineages of purple gromwells.</title>
        <authorList>
            <person name="Okada T."/>
            <person name="Watanabe K."/>
        </authorList>
    </citation>
    <scope>NUCLEOTIDE SEQUENCE [LARGE SCALE GENOMIC DNA]</scope>
</reference>
<dbReference type="InterPro" id="IPR026960">
    <property type="entry name" value="RVT-Znf"/>
</dbReference>
<dbReference type="Proteomes" id="UP001454036">
    <property type="component" value="Unassembled WGS sequence"/>
</dbReference>
<evidence type="ECO:0000313" key="3">
    <source>
        <dbReference type="Proteomes" id="UP001454036"/>
    </source>
</evidence>
<organism evidence="2 3">
    <name type="scientific">Lithospermum erythrorhizon</name>
    <name type="common">Purple gromwell</name>
    <name type="synonym">Lithospermum officinale var. erythrorhizon</name>
    <dbReference type="NCBI Taxonomy" id="34254"/>
    <lineage>
        <taxon>Eukaryota</taxon>
        <taxon>Viridiplantae</taxon>
        <taxon>Streptophyta</taxon>
        <taxon>Embryophyta</taxon>
        <taxon>Tracheophyta</taxon>
        <taxon>Spermatophyta</taxon>
        <taxon>Magnoliopsida</taxon>
        <taxon>eudicotyledons</taxon>
        <taxon>Gunneridae</taxon>
        <taxon>Pentapetalae</taxon>
        <taxon>asterids</taxon>
        <taxon>lamiids</taxon>
        <taxon>Boraginales</taxon>
        <taxon>Boraginaceae</taxon>
        <taxon>Boraginoideae</taxon>
        <taxon>Lithospermeae</taxon>
        <taxon>Lithospermum</taxon>
    </lineage>
</organism>
<feature type="domain" description="Reverse transcriptase zinc-binding" evidence="1">
    <location>
        <begin position="17"/>
        <end position="68"/>
    </location>
</feature>
<evidence type="ECO:0000259" key="1">
    <source>
        <dbReference type="Pfam" id="PF13966"/>
    </source>
</evidence>
<evidence type="ECO:0000313" key="2">
    <source>
        <dbReference type="EMBL" id="GAA0156185.1"/>
    </source>
</evidence>
<name>A0AAV3Q0P2_LITER</name>
<keyword evidence="3" id="KW-1185">Reference proteome</keyword>
<comment type="caution">
    <text evidence="2">The sequence shown here is derived from an EMBL/GenBank/DDBJ whole genome shotgun (WGS) entry which is preliminary data.</text>
</comment>
<dbReference type="EMBL" id="BAABME010019131">
    <property type="protein sequence ID" value="GAA0156185.1"/>
    <property type="molecule type" value="Genomic_DNA"/>
</dbReference>
<sequence>MTRIRLQIWKSTTDGQYSFKSTYDEVREHRQGSALYSVIWNQNIPKKMSFVAWRLLNGWLPVDEMMIMKADWITKNSWKKGEKFIWEADTKDIGMKRLIQLEISGLPQIRLGIH</sequence>
<dbReference type="Pfam" id="PF13966">
    <property type="entry name" value="zf-RVT"/>
    <property type="match status" value="1"/>
</dbReference>